<evidence type="ECO:0000313" key="2">
    <source>
        <dbReference type="Proteomes" id="UP000295008"/>
    </source>
</evidence>
<dbReference type="Proteomes" id="UP000295008">
    <property type="component" value="Unassembled WGS sequence"/>
</dbReference>
<reference evidence="1 2" key="1">
    <citation type="submission" date="2019-03" db="EMBL/GenBank/DDBJ databases">
        <title>Genomic Encyclopedia of Type Strains, Phase IV (KMG-IV): sequencing the most valuable type-strain genomes for metagenomic binning, comparative biology and taxonomic classification.</title>
        <authorList>
            <person name="Goeker M."/>
        </authorList>
    </citation>
    <scope>NUCLEOTIDE SEQUENCE [LARGE SCALE GENOMIC DNA]</scope>
    <source>
        <strain evidence="1 2">LX-B</strain>
    </source>
</reference>
<organism evidence="1 2">
    <name type="scientific">Hydrogenispora ethanolica</name>
    <dbReference type="NCBI Taxonomy" id="1082276"/>
    <lineage>
        <taxon>Bacteria</taxon>
        <taxon>Bacillati</taxon>
        <taxon>Bacillota</taxon>
        <taxon>Hydrogenispora</taxon>
    </lineage>
</organism>
<accession>A0A4R1S6W6</accession>
<dbReference type="AlphaFoldDB" id="A0A4R1S6W6"/>
<evidence type="ECO:0000313" key="1">
    <source>
        <dbReference type="EMBL" id="TCL75095.1"/>
    </source>
</evidence>
<proteinExistence type="predicted"/>
<dbReference type="RefSeq" id="WP_132012785.1">
    <property type="nucleotide sequence ID" value="NZ_SLUN01000003.1"/>
</dbReference>
<keyword evidence="2" id="KW-1185">Reference proteome</keyword>
<name>A0A4R1S6W6_HYDET</name>
<protein>
    <recommendedName>
        <fullName evidence="3">Quinate 5-dehydrogenase</fullName>
    </recommendedName>
</protein>
<gene>
    <name evidence="1" type="ORF">EDC14_100325</name>
</gene>
<sequence length="300" mass="32902">MKRIVSISLGSSSRDHRAEVEFCGEKLVVERIGTDGDLEKAIGLIKSLDGQVAAFGMGGIDLYLVAGEKRYVIRDAARIAKAARQTPIMDGSGLKNTLERRVVQYLAERLGVSLPEKRVLMVSAVDRFGMAEAFDAAGCRMVFGDLLFALGIPIPLRTLKGLRRIANAALPVITRLPFTMLYPTGSKQEENSPKYRAFFEEADIIAGDFLYIKKYMPPSLQGKIIVTNTVTAADLAELKRRGAAMLVTSTPEFGGRSFGTNVIEALLVSCSGKRPAELTEADYLELLDRLHFEPRVVRFG</sequence>
<dbReference type="EMBL" id="SLUN01000003">
    <property type="protein sequence ID" value="TCL75095.1"/>
    <property type="molecule type" value="Genomic_DNA"/>
</dbReference>
<dbReference type="OrthoDB" id="9780944at2"/>
<evidence type="ECO:0008006" key="3">
    <source>
        <dbReference type="Google" id="ProtNLM"/>
    </source>
</evidence>
<comment type="caution">
    <text evidence="1">The sequence shown here is derived from an EMBL/GenBank/DDBJ whole genome shotgun (WGS) entry which is preliminary data.</text>
</comment>